<dbReference type="InterPro" id="IPR036661">
    <property type="entry name" value="Luciferase-like_sf"/>
</dbReference>
<dbReference type="AlphaFoldDB" id="A0A0R3DYC4"/>
<protein>
    <submittedName>
        <fullName evidence="1">Uncharacterized protein</fullName>
    </submittedName>
</protein>
<sequence length="106" mass="12233">MDRESAARQHHKPAKTFGLARFQLKYSAGPLPHEKLMKSIALYARKVMPMLREMMGWRKVRLRLRSPETLLRERVARTRLLSRSDAKASEGILLRAVEGCKSCEAR</sequence>
<proteinExistence type="predicted"/>
<reference evidence="1 2" key="1">
    <citation type="submission" date="2015-09" db="EMBL/GenBank/DDBJ databases">
        <title>Draft Genome Sequence of Bradyrhizobium manausense Strain BR 3351T, a Novel Symbiotic Nitrogen-Fixing Alphaproteobacterium Isolated from Brazilian Amazon Rain Forest.</title>
        <authorList>
            <person name="De Araujo J.L."/>
            <person name="Zilli J.E."/>
        </authorList>
    </citation>
    <scope>NUCLEOTIDE SEQUENCE [LARGE SCALE GENOMIC DNA]</scope>
    <source>
        <strain evidence="1 2">BR3351</strain>
    </source>
</reference>
<organism evidence="1 2">
    <name type="scientific">Bradyrhizobium manausense</name>
    <dbReference type="NCBI Taxonomy" id="989370"/>
    <lineage>
        <taxon>Bacteria</taxon>
        <taxon>Pseudomonadati</taxon>
        <taxon>Pseudomonadota</taxon>
        <taxon>Alphaproteobacteria</taxon>
        <taxon>Hyphomicrobiales</taxon>
        <taxon>Nitrobacteraceae</taxon>
        <taxon>Bradyrhizobium</taxon>
    </lineage>
</organism>
<dbReference type="GO" id="GO:0016705">
    <property type="term" value="F:oxidoreductase activity, acting on paired donors, with incorporation or reduction of molecular oxygen"/>
    <property type="evidence" value="ECO:0007669"/>
    <property type="project" value="InterPro"/>
</dbReference>
<accession>A0A0R3DYC4</accession>
<comment type="caution">
    <text evidence="1">The sequence shown here is derived from an EMBL/GenBank/DDBJ whole genome shotgun (WGS) entry which is preliminary data.</text>
</comment>
<dbReference type="Gene3D" id="3.20.20.30">
    <property type="entry name" value="Luciferase-like domain"/>
    <property type="match status" value="1"/>
</dbReference>
<evidence type="ECO:0000313" key="1">
    <source>
        <dbReference type="EMBL" id="KRQ14952.1"/>
    </source>
</evidence>
<dbReference type="Proteomes" id="UP000051936">
    <property type="component" value="Unassembled WGS sequence"/>
</dbReference>
<dbReference type="STRING" id="989370.AOQ71_11090"/>
<name>A0A0R3DYC4_9BRAD</name>
<dbReference type="EMBL" id="LJYG01000045">
    <property type="protein sequence ID" value="KRQ14952.1"/>
    <property type="molecule type" value="Genomic_DNA"/>
</dbReference>
<dbReference type="SUPFAM" id="SSF51679">
    <property type="entry name" value="Bacterial luciferase-like"/>
    <property type="match status" value="1"/>
</dbReference>
<gene>
    <name evidence="1" type="ORF">AOQ71_11090</name>
</gene>
<keyword evidence="2" id="KW-1185">Reference proteome</keyword>
<evidence type="ECO:0000313" key="2">
    <source>
        <dbReference type="Proteomes" id="UP000051936"/>
    </source>
</evidence>